<feature type="compositionally biased region" description="Basic and acidic residues" evidence="1">
    <location>
        <begin position="1930"/>
        <end position="1951"/>
    </location>
</feature>
<dbReference type="Proteomes" id="UP001232245">
    <property type="component" value="Unassembled WGS sequence"/>
</dbReference>
<feature type="compositionally biased region" description="Low complexity" evidence="1">
    <location>
        <begin position="1952"/>
        <end position="1963"/>
    </location>
</feature>
<dbReference type="PANTHER" id="PTHR43143">
    <property type="entry name" value="METALLOPHOSPHOESTERASE, CALCINEURIN SUPERFAMILY"/>
    <property type="match status" value="1"/>
</dbReference>
<keyword evidence="2" id="KW-0472">Membrane</keyword>
<sequence>MIRKVLSISLSILLLITPFANVGHAIQNEDIQTQVKTNQEMPFVFTEVYPNDKANPHIEGAGDNDLFEFIEIYNQTDEQVDFNEQYKIRYDYITNQKDLIVSGTDQAVNSEIVIPANSSAVLWVERTSSKITGAAANLTEQDFRKYHNIPENVPVYMLKGQDGLNNSDRGFYITSKHDNNQIISHIHYTAEDVGDGLSYHTMLANDHATVGSFLKKAKPSAGVVLSEQLQPAINEEPTISHQPIQEIKQGNDLQIQATISDKNLDPLTAKLSYKLNDNEFKTVDLIEGTDGIYTYTIPSTELHGETLQYYFEVSDSKVLKKSETFTVKIVPSEQPEQPDNPELPEVPQEPQEPEQPEQPQEPEQPEQPEQDEKFPIMITEVYPNDKSNSHINGAGENDLFEFIEIYNASENDLDFNSTYNLRYNYVSNTKQLKVTAVDDATNENVIIPAKSSAVLWIERTSTAITGDAANLTEADFRKYHNIPENIHVFMARGQDGLANNDRGFLITDKLNDTIMNEVFYTSDDVADGKSLQTRVPKTGTLLDALHKKSSPTPGIILDEQLVPTTNKEPVITHSPVSVIDRTENLTIMTSVDDADRDPLTVNLFYRLNSYSEFTEVPMEIGENGQYYYTVPSEQFVSSPIEYYIEASDQESSVTSEYFHVKIEGFEEKEETPNILITELVPNPSGDYRKGSGNQYEFLEIYNNSDEVLNLKGYTLFYLYPNNSPLPKKWTISQDTSIEPFSTAVIWFAKEAIRDGYTTVHDFNIHYNSSLSEDDVIIYDNTASTEFNLPNSLHRGFAISSSDSVNDIVVEAWYDASNVDSADRLINDVRNSAVVYRYPEKGKTMERIETRDFSNPGSIDEGQVPSVANLDVVSPMIEHDQPFYTLKQNTATIITMTSHEKLENAEFIYGTAENELTEFTNRVKMELKEEQNNRYVYEATITISELGSYRYMLFGEDASGNLTKVPYNSRGNSFSVIEQGQEQQIPTSGLSIKNGEVINQTVDLFAYGKNATDDIKVSFQNQLLEMTPALPGNVQLGFQARGIDHIYQTSASAINSYGEREYFTRIYPKYLEGAMYTYEMAPTYFIKDRLVSIHAGSENVPYDLDVHEEHFNKTNFDDLEVMNLHLVLPNGKMIKPVKIHNYLGNLTQSELAYSENIYYPLGDGNAPTNTNLNKPLKRDFIFDLPEEALTARYTAFDTTIYADGTYQLDVNVNDTKTESIHITVDNTKPEINGINNNGKQIEEGDLLKGHLTFTVEAVDNLSGISKIEAELDGEAIELPYKTSSANLAPGNHELTVTAFDGAGNKETLSTNFVIGTELPEDPTDLSPNNFATEISRTATLKAKVIDPSGDKMDVTFLEGDKYDFAREDGISGFSNVADREPPLTITSEGETLLNDADKTKIAYEDGNYLVNDSTMGFPYHRFEVEVSEQLSEKDTVELYWKGKTLPNRIVTLYGWDNDLNKWVALKSATGDTNESDIVLSVEIDKDKFVKDGKIQAMVQDEIKNPNDPFTMLWWTDTQYYAESYPHIFDSLGDWIVDEYNNGLFDYAIHTGDLVNVANSDEQWLVADRNLKKLDDAKVPYGVLAGNHDSIIDGIDYSYYHKYVGAHRFENNPWYGGSMDNNRNHYDLMSFGGHDFIILYLGFGTEDTPETIAWANEVLQKHADRNAIIGMHAYLEYNATLSNMSQNVFDKIIVPNENVKMVIGGHYHGVTKRISKIPNKDGTTREVLEMLADYQGGPNGGDGYVRLLTFDPIAGTVDIKTYSPILDDYDFFAPEDESFTESFTFNDINKRVATDYFSVNIYSEKTIGTDKEVASDDFATTEWKNLEPNKTYYWYMNITDEYGATRKSDIYRFKTSDVTPPDNQDGDDHDDGGDNNNGGNDHDNDGNNDDDGQDHDGNNNNGGNDHDNNGNGDKNPQDKDNNNNGSGNNNDANDKDNENPKDDVKGDTDEKPSKNGSSHSNTSSLTKDKVTGIQLPNTATDYYTILLSGAILFIIGLAIYSIMRKRARA</sequence>
<evidence type="ECO:0000313" key="5">
    <source>
        <dbReference type="EMBL" id="MDQ0227392.1"/>
    </source>
</evidence>
<keyword evidence="6" id="KW-1185">Reference proteome</keyword>
<protein>
    <recommendedName>
        <fullName evidence="4">LTD domain-containing protein</fullName>
    </recommendedName>
</protein>
<keyword evidence="2" id="KW-1133">Transmembrane helix</keyword>
<dbReference type="InterPro" id="IPR036415">
    <property type="entry name" value="Lamin_tail_dom_sf"/>
</dbReference>
<gene>
    <name evidence="5" type="ORF">J2S02_003737</name>
</gene>
<dbReference type="Gene3D" id="3.60.21.10">
    <property type="match status" value="1"/>
</dbReference>
<feature type="chain" id="PRO_5046391747" description="LTD domain-containing protein" evidence="3">
    <location>
        <begin position="26"/>
        <end position="2007"/>
    </location>
</feature>
<feature type="transmembrane region" description="Helical" evidence="2">
    <location>
        <begin position="1980"/>
        <end position="2001"/>
    </location>
</feature>
<keyword evidence="2" id="KW-0812">Transmembrane</keyword>
<dbReference type="PANTHER" id="PTHR43143:SF5">
    <property type="entry name" value="SECRETED PROTEIN"/>
    <property type="match status" value="1"/>
</dbReference>
<reference evidence="5 6" key="1">
    <citation type="submission" date="2023-07" db="EMBL/GenBank/DDBJ databases">
        <title>Genomic Encyclopedia of Type Strains, Phase IV (KMG-IV): sequencing the most valuable type-strain genomes for metagenomic binning, comparative biology and taxonomic classification.</title>
        <authorList>
            <person name="Goeker M."/>
        </authorList>
    </citation>
    <scope>NUCLEOTIDE SEQUENCE [LARGE SCALE GENOMIC DNA]</scope>
    <source>
        <strain evidence="5 6">DSM 17723</strain>
    </source>
</reference>
<comment type="caution">
    <text evidence="5">The sequence shown here is derived from an EMBL/GenBank/DDBJ whole genome shotgun (WGS) entry which is preliminary data.</text>
</comment>
<name>A0ABT9Z6E2_9BACI</name>
<dbReference type="InterPro" id="IPR013783">
    <property type="entry name" value="Ig-like_fold"/>
</dbReference>
<feature type="compositionally biased region" description="Acidic residues" evidence="1">
    <location>
        <begin position="1862"/>
        <end position="1871"/>
    </location>
</feature>
<organism evidence="5 6">
    <name type="scientific">Metabacillus niabensis</name>
    <dbReference type="NCBI Taxonomy" id="324854"/>
    <lineage>
        <taxon>Bacteria</taxon>
        <taxon>Bacillati</taxon>
        <taxon>Bacillota</taxon>
        <taxon>Bacilli</taxon>
        <taxon>Bacillales</taxon>
        <taxon>Bacillaceae</taxon>
        <taxon>Metabacillus</taxon>
    </lineage>
</organism>
<dbReference type="SUPFAM" id="SSF56300">
    <property type="entry name" value="Metallo-dependent phosphatases"/>
    <property type="match status" value="1"/>
</dbReference>
<feature type="domain" description="LTD" evidence="4">
    <location>
        <begin position="670"/>
        <end position="817"/>
    </location>
</feature>
<feature type="compositionally biased region" description="Low complexity" evidence="1">
    <location>
        <begin position="1920"/>
        <end position="1929"/>
    </location>
</feature>
<feature type="compositionally biased region" description="Low complexity" evidence="1">
    <location>
        <begin position="1896"/>
        <end position="1912"/>
    </location>
</feature>
<dbReference type="Gene3D" id="2.60.40.10">
    <property type="entry name" value="Immunoglobulins"/>
    <property type="match status" value="1"/>
</dbReference>
<evidence type="ECO:0000256" key="2">
    <source>
        <dbReference type="SAM" id="Phobius"/>
    </source>
</evidence>
<dbReference type="Pfam" id="PF00932">
    <property type="entry name" value="LTD"/>
    <property type="match status" value="1"/>
</dbReference>
<dbReference type="EMBL" id="JAUSTZ010000009">
    <property type="protein sequence ID" value="MDQ0227392.1"/>
    <property type="molecule type" value="Genomic_DNA"/>
</dbReference>
<dbReference type="InterPro" id="IPR001322">
    <property type="entry name" value="Lamin_tail_dom"/>
</dbReference>
<evidence type="ECO:0000259" key="4">
    <source>
        <dbReference type="PROSITE" id="PS51841"/>
    </source>
</evidence>
<feature type="signal peptide" evidence="3">
    <location>
        <begin position="1"/>
        <end position="25"/>
    </location>
</feature>
<feature type="region of interest" description="Disordered" evidence="1">
    <location>
        <begin position="329"/>
        <end position="372"/>
    </location>
</feature>
<evidence type="ECO:0000313" key="6">
    <source>
        <dbReference type="Proteomes" id="UP001232245"/>
    </source>
</evidence>
<feature type="region of interest" description="Disordered" evidence="1">
    <location>
        <begin position="1852"/>
        <end position="1965"/>
    </location>
</feature>
<dbReference type="InterPro" id="IPR051918">
    <property type="entry name" value="STPP_CPPED1"/>
</dbReference>
<evidence type="ECO:0000256" key="1">
    <source>
        <dbReference type="SAM" id="MobiDB-lite"/>
    </source>
</evidence>
<keyword evidence="3" id="KW-0732">Signal</keyword>
<accession>A0ABT9Z6E2</accession>
<proteinExistence type="predicted"/>
<dbReference type="SUPFAM" id="SSF74853">
    <property type="entry name" value="Lamin A/C globular tail domain"/>
    <property type="match status" value="1"/>
</dbReference>
<evidence type="ECO:0000256" key="3">
    <source>
        <dbReference type="SAM" id="SignalP"/>
    </source>
</evidence>
<dbReference type="PROSITE" id="PS51841">
    <property type="entry name" value="LTD"/>
    <property type="match status" value="1"/>
</dbReference>
<dbReference type="InterPro" id="IPR029052">
    <property type="entry name" value="Metallo-depent_PP-like"/>
</dbReference>
<dbReference type="RefSeq" id="WP_307190799.1">
    <property type="nucleotide sequence ID" value="NZ_JAUSTZ010000009.1"/>
</dbReference>